<name>A0ABN3A9H5_9ACTN</name>
<organism evidence="4 5">
    <name type="scientific">Kitasatospora kazusensis</name>
    <dbReference type="NCBI Taxonomy" id="407974"/>
    <lineage>
        <taxon>Bacteria</taxon>
        <taxon>Bacillati</taxon>
        <taxon>Actinomycetota</taxon>
        <taxon>Actinomycetes</taxon>
        <taxon>Kitasatosporales</taxon>
        <taxon>Streptomycetaceae</taxon>
        <taxon>Kitasatospora</taxon>
    </lineage>
</organism>
<sequence>MITTNWQKFFDPTTPLTAKAALLQNGDQLMPLLQGFSQDPRVGQVKAQVTNVTFTSPTDATVTYTLSLQGTVVEPAASGRAVLDNGTWKVSSSTLCGLVTLSGATGLPGCA</sequence>
<gene>
    <name evidence="4" type="ORF">GCM10009760_57570</name>
</gene>
<dbReference type="Pfam" id="PF26580">
    <property type="entry name" value="Mtb12_C"/>
    <property type="match status" value="1"/>
</dbReference>
<dbReference type="Proteomes" id="UP001422759">
    <property type="component" value="Unassembled WGS sequence"/>
</dbReference>
<accession>A0ABN3A9H5</accession>
<dbReference type="InterPro" id="IPR058644">
    <property type="entry name" value="Mtb12-like_C"/>
</dbReference>
<comment type="similarity">
    <text evidence="2">Belongs to the MTB12 family.</text>
</comment>
<dbReference type="EMBL" id="BAAANT010000052">
    <property type="protein sequence ID" value="GAA2156521.1"/>
    <property type="molecule type" value="Genomic_DNA"/>
</dbReference>
<evidence type="ECO:0000256" key="1">
    <source>
        <dbReference type="ARBA" id="ARBA00022729"/>
    </source>
</evidence>
<reference evidence="4 5" key="1">
    <citation type="journal article" date="2019" name="Int. J. Syst. Evol. Microbiol.">
        <title>The Global Catalogue of Microorganisms (GCM) 10K type strain sequencing project: providing services to taxonomists for standard genome sequencing and annotation.</title>
        <authorList>
            <consortium name="The Broad Institute Genomics Platform"/>
            <consortium name="The Broad Institute Genome Sequencing Center for Infectious Disease"/>
            <person name="Wu L."/>
            <person name="Ma J."/>
        </authorList>
    </citation>
    <scope>NUCLEOTIDE SEQUENCE [LARGE SCALE GENOMIC DNA]</scope>
    <source>
        <strain evidence="4 5">JCM 14560</strain>
    </source>
</reference>
<keyword evidence="1" id="KW-0732">Signal</keyword>
<comment type="caution">
    <text evidence="4">The sequence shown here is derived from an EMBL/GenBank/DDBJ whole genome shotgun (WGS) entry which is preliminary data.</text>
</comment>
<proteinExistence type="inferred from homology"/>
<evidence type="ECO:0000259" key="3">
    <source>
        <dbReference type="Pfam" id="PF26580"/>
    </source>
</evidence>
<evidence type="ECO:0000313" key="4">
    <source>
        <dbReference type="EMBL" id="GAA2156521.1"/>
    </source>
</evidence>
<evidence type="ECO:0000313" key="5">
    <source>
        <dbReference type="Proteomes" id="UP001422759"/>
    </source>
</evidence>
<keyword evidence="5" id="KW-1185">Reference proteome</keyword>
<feature type="domain" description="Low molecular weight antigen MTB12-like C-terminal" evidence="3">
    <location>
        <begin position="2"/>
        <end position="105"/>
    </location>
</feature>
<protein>
    <recommendedName>
        <fullName evidence="3">Low molecular weight antigen MTB12-like C-terminal domain-containing protein</fullName>
    </recommendedName>
</protein>
<evidence type="ECO:0000256" key="2">
    <source>
        <dbReference type="ARBA" id="ARBA00093774"/>
    </source>
</evidence>